<gene>
    <name evidence="2" type="ORF">HNP47_000097</name>
</gene>
<dbReference type="EMBL" id="JACHLJ010000001">
    <property type="protein sequence ID" value="MBB5770128.1"/>
    <property type="molecule type" value="Genomic_DNA"/>
</dbReference>
<comment type="caution">
    <text evidence="2">The sequence shown here is derived from an EMBL/GenBank/DDBJ whole genome shotgun (WGS) entry which is preliminary data.</text>
</comment>
<feature type="compositionally biased region" description="Basic and acidic residues" evidence="1">
    <location>
        <begin position="136"/>
        <end position="153"/>
    </location>
</feature>
<accession>A0A7W9L4A4</accession>
<sequence length="173" mass="18341">MNLDDASREALGLGEDDPLVAGLAKYAAEKGKPQGWMDDALEAAAEMAKAGLFDAGLDPAAEAAKLGENAAGRRREVEVFAEALKARGDGFDDEMFGELMSLTPTAAGIRMVEYMRKMMTTPTNQPAAPGGGDPADAAKEEAKRLAEDPKYGKDRRFTRDADLKWAAAFGGKA</sequence>
<name>A0A7W9L4A4_BREVE</name>
<protein>
    <submittedName>
        <fullName evidence="2">Uncharacterized protein</fullName>
    </submittedName>
</protein>
<evidence type="ECO:0000256" key="1">
    <source>
        <dbReference type="SAM" id="MobiDB-lite"/>
    </source>
</evidence>
<proteinExistence type="predicted"/>
<feature type="region of interest" description="Disordered" evidence="1">
    <location>
        <begin position="121"/>
        <end position="153"/>
    </location>
</feature>
<evidence type="ECO:0000313" key="3">
    <source>
        <dbReference type="Proteomes" id="UP000556201"/>
    </source>
</evidence>
<dbReference type="AlphaFoldDB" id="A0A7W9L4A4"/>
<dbReference type="Proteomes" id="UP000556201">
    <property type="component" value="Unassembled WGS sequence"/>
</dbReference>
<organism evidence="2 3">
    <name type="scientific">Brevundimonas vesicularis</name>
    <name type="common">Pseudomonas vesicularis</name>
    <dbReference type="NCBI Taxonomy" id="41276"/>
    <lineage>
        <taxon>Bacteria</taxon>
        <taxon>Pseudomonadati</taxon>
        <taxon>Pseudomonadota</taxon>
        <taxon>Alphaproteobacteria</taxon>
        <taxon>Caulobacterales</taxon>
        <taxon>Caulobacteraceae</taxon>
        <taxon>Brevundimonas</taxon>
    </lineage>
</organism>
<reference evidence="2 3" key="1">
    <citation type="submission" date="2020-08" db="EMBL/GenBank/DDBJ databases">
        <title>Functional genomics of gut bacteria from endangered species of beetles.</title>
        <authorList>
            <person name="Carlos-Shanley C."/>
        </authorList>
    </citation>
    <scope>NUCLEOTIDE SEQUENCE [LARGE SCALE GENOMIC DNA]</scope>
    <source>
        <strain evidence="2 3">S00192</strain>
    </source>
</reference>
<evidence type="ECO:0000313" key="2">
    <source>
        <dbReference type="EMBL" id="MBB5770128.1"/>
    </source>
</evidence>